<dbReference type="Proteomes" id="UP000634136">
    <property type="component" value="Unassembled WGS sequence"/>
</dbReference>
<dbReference type="AlphaFoldDB" id="A0A834WTM3"/>
<organism evidence="1 2">
    <name type="scientific">Senna tora</name>
    <dbReference type="NCBI Taxonomy" id="362788"/>
    <lineage>
        <taxon>Eukaryota</taxon>
        <taxon>Viridiplantae</taxon>
        <taxon>Streptophyta</taxon>
        <taxon>Embryophyta</taxon>
        <taxon>Tracheophyta</taxon>
        <taxon>Spermatophyta</taxon>
        <taxon>Magnoliopsida</taxon>
        <taxon>eudicotyledons</taxon>
        <taxon>Gunneridae</taxon>
        <taxon>Pentapetalae</taxon>
        <taxon>rosids</taxon>
        <taxon>fabids</taxon>
        <taxon>Fabales</taxon>
        <taxon>Fabaceae</taxon>
        <taxon>Caesalpinioideae</taxon>
        <taxon>Cassia clade</taxon>
        <taxon>Senna</taxon>
    </lineage>
</organism>
<evidence type="ECO:0000313" key="1">
    <source>
        <dbReference type="EMBL" id="KAF7832137.1"/>
    </source>
</evidence>
<accession>A0A834WTM3</accession>
<gene>
    <name evidence="1" type="ORF">G2W53_014470</name>
</gene>
<dbReference type="EMBL" id="JAAIUW010000005">
    <property type="protein sequence ID" value="KAF7832137.1"/>
    <property type="molecule type" value="Genomic_DNA"/>
</dbReference>
<protein>
    <submittedName>
        <fullName evidence="1">Uncharacterized protein</fullName>
    </submittedName>
</protein>
<proteinExistence type="predicted"/>
<comment type="caution">
    <text evidence="1">The sequence shown here is derived from an EMBL/GenBank/DDBJ whole genome shotgun (WGS) entry which is preliminary data.</text>
</comment>
<evidence type="ECO:0000313" key="2">
    <source>
        <dbReference type="Proteomes" id="UP000634136"/>
    </source>
</evidence>
<name>A0A834WTM3_9FABA</name>
<keyword evidence="2" id="KW-1185">Reference proteome</keyword>
<reference evidence="1" key="1">
    <citation type="submission" date="2020-09" db="EMBL/GenBank/DDBJ databases">
        <title>Genome-Enabled Discovery of Anthraquinone Biosynthesis in Senna tora.</title>
        <authorList>
            <person name="Kang S.-H."/>
            <person name="Pandey R.P."/>
            <person name="Lee C.-M."/>
            <person name="Sim J.-S."/>
            <person name="Jeong J.-T."/>
            <person name="Choi B.-S."/>
            <person name="Jung M."/>
            <person name="Ginzburg D."/>
            <person name="Zhao K."/>
            <person name="Won S.Y."/>
            <person name="Oh T.-J."/>
            <person name="Yu Y."/>
            <person name="Kim N.-H."/>
            <person name="Lee O.R."/>
            <person name="Lee T.-H."/>
            <person name="Bashyal P."/>
            <person name="Kim T.-S."/>
            <person name="Lee W.-H."/>
            <person name="Kawkins C."/>
            <person name="Kim C.-K."/>
            <person name="Kim J.S."/>
            <person name="Ahn B.O."/>
            <person name="Rhee S.Y."/>
            <person name="Sohng J.K."/>
        </authorList>
    </citation>
    <scope>NUCLEOTIDE SEQUENCE</scope>
    <source>
        <tissue evidence="1">Leaf</tissue>
    </source>
</reference>
<sequence length="63" mass="7327">MGLVIAWMECEVMSKRNLNRTLKLSLKRIQEVQVKRVVAQVCQTDHFALHLGIQVDSMLEWDS</sequence>